<gene>
    <name evidence="2" type="ORF">HF964_09650</name>
</gene>
<dbReference type="EMBL" id="JAAXPN010000016">
    <property type="protein sequence ID" value="NKZ25045.1"/>
    <property type="molecule type" value="Genomic_DNA"/>
</dbReference>
<comment type="caution">
    <text evidence="2">The sequence shown here is derived from an EMBL/GenBank/DDBJ whole genome shotgun (WGS) entry which is preliminary data.</text>
</comment>
<keyword evidence="3" id="KW-1185">Reference proteome</keyword>
<sequence length="105" mass="11853">MRKKRSENILLIILVITVMIAAFLNIASLIDVVHALMAGIKPQSTTSSIIGNIFSYGNILLFVFIVFFYDYKKKNLWLILVPYLGSMIFGLLGLLKKDEPNETTD</sequence>
<feature type="transmembrane region" description="Helical" evidence="1">
    <location>
        <begin position="9"/>
        <end position="37"/>
    </location>
</feature>
<keyword evidence="1" id="KW-0472">Membrane</keyword>
<dbReference type="AlphaFoldDB" id="A0A7X6N6S0"/>
<dbReference type="RefSeq" id="WP_168722836.1">
    <property type="nucleotide sequence ID" value="NZ_JAAXPN010000016.1"/>
</dbReference>
<reference evidence="2 3" key="1">
    <citation type="submission" date="2020-04" db="EMBL/GenBank/DDBJ databases">
        <title>MicrobeNet Type strains.</title>
        <authorList>
            <person name="Nicholson A.C."/>
        </authorList>
    </citation>
    <scope>NUCLEOTIDE SEQUENCE [LARGE SCALE GENOMIC DNA]</scope>
    <source>
        <strain evidence="2 3">CCUG 61472</strain>
    </source>
</reference>
<feature type="transmembrane region" description="Helical" evidence="1">
    <location>
        <begin position="49"/>
        <end position="69"/>
    </location>
</feature>
<feature type="transmembrane region" description="Helical" evidence="1">
    <location>
        <begin position="76"/>
        <end position="95"/>
    </location>
</feature>
<organism evidence="2 3">
    <name type="scientific">Periweissella fabalis</name>
    <dbReference type="NCBI Taxonomy" id="1070421"/>
    <lineage>
        <taxon>Bacteria</taxon>
        <taxon>Bacillati</taxon>
        <taxon>Bacillota</taxon>
        <taxon>Bacilli</taxon>
        <taxon>Lactobacillales</taxon>
        <taxon>Lactobacillaceae</taxon>
        <taxon>Periweissella</taxon>
    </lineage>
</organism>
<name>A0A7X6N6S0_9LACO</name>
<evidence type="ECO:0000313" key="2">
    <source>
        <dbReference type="EMBL" id="NKZ25045.1"/>
    </source>
</evidence>
<proteinExistence type="predicted"/>
<evidence type="ECO:0000313" key="3">
    <source>
        <dbReference type="Proteomes" id="UP000549765"/>
    </source>
</evidence>
<accession>A0A7X6N6S0</accession>
<evidence type="ECO:0000256" key="1">
    <source>
        <dbReference type="SAM" id="Phobius"/>
    </source>
</evidence>
<protein>
    <submittedName>
        <fullName evidence="2">Uncharacterized protein</fullName>
    </submittedName>
</protein>
<keyword evidence="1" id="KW-0812">Transmembrane</keyword>
<keyword evidence="1" id="KW-1133">Transmembrane helix</keyword>
<dbReference type="Proteomes" id="UP000549765">
    <property type="component" value="Unassembled WGS sequence"/>
</dbReference>